<feature type="compositionally biased region" description="Acidic residues" evidence="1">
    <location>
        <begin position="349"/>
        <end position="362"/>
    </location>
</feature>
<dbReference type="AlphaFoldDB" id="A0A0D7B5F8"/>
<evidence type="ECO:0000313" key="3">
    <source>
        <dbReference type="EMBL" id="KIY65788.1"/>
    </source>
</evidence>
<dbReference type="CDD" id="cd00024">
    <property type="entry name" value="CD_CSD"/>
    <property type="match status" value="1"/>
</dbReference>
<gene>
    <name evidence="3" type="ORF">CYLTODRAFT_378887</name>
</gene>
<keyword evidence="4" id="KW-1185">Reference proteome</keyword>
<organism evidence="3 4">
    <name type="scientific">Cylindrobasidium torrendii FP15055 ss-10</name>
    <dbReference type="NCBI Taxonomy" id="1314674"/>
    <lineage>
        <taxon>Eukaryota</taxon>
        <taxon>Fungi</taxon>
        <taxon>Dikarya</taxon>
        <taxon>Basidiomycota</taxon>
        <taxon>Agaricomycotina</taxon>
        <taxon>Agaricomycetes</taxon>
        <taxon>Agaricomycetidae</taxon>
        <taxon>Agaricales</taxon>
        <taxon>Marasmiineae</taxon>
        <taxon>Physalacriaceae</taxon>
        <taxon>Cylindrobasidium</taxon>
    </lineage>
</organism>
<feature type="compositionally biased region" description="Basic residues" evidence="1">
    <location>
        <begin position="26"/>
        <end position="38"/>
    </location>
</feature>
<accession>A0A0D7B5F8</accession>
<evidence type="ECO:0000313" key="4">
    <source>
        <dbReference type="Proteomes" id="UP000054007"/>
    </source>
</evidence>
<dbReference type="Pfam" id="PF00385">
    <property type="entry name" value="Chromo"/>
    <property type="match status" value="1"/>
</dbReference>
<dbReference type="Gene3D" id="2.40.50.40">
    <property type="match status" value="1"/>
</dbReference>
<evidence type="ECO:0000259" key="2">
    <source>
        <dbReference type="PROSITE" id="PS50013"/>
    </source>
</evidence>
<dbReference type="STRING" id="1314674.A0A0D7B5F8"/>
<dbReference type="GO" id="GO:0006338">
    <property type="term" value="P:chromatin remodeling"/>
    <property type="evidence" value="ECO:0007669"/>
    <property type="project" value="UniProtKB-ARBA"/>
</dbReference>
<feature type="compositionally biased region" description="Low complexity" evidence="1">
    <location>
        <begin position="312"/>
        <end position="321"/>
    </location>
</feature>
<feature type="compositionally biased region" description="Basic residues" evidence="1">
    <location>
        <begin position="376"/>
        <end position="398"/>
    </location>
</feature>
<dbReference type="SUPFAM" id="SSF54160">
    <property type="entry name" value="Chromo domain-like"/>
    <property type="match status" value="1"/>
</dbReference>
<evidence type="ECO:0000256" key="1">
    <source>
        <dbReference type="SAM" id="MobiDB-lite"/>
    </source>
</evidence>
<feature type="domain" description="Chromo" evidence="2">
    <location>
        <begin position="604"/>
        <end position="665"/>
    </location>
</feature>
<proteinExistence type="predicted"/>
<feature type="region of interest" description="Disordered" evidence="1">
    <location>
        <begin position="1"/>
        <end position="52"/>
    </location>
</feature>
<feature type="compositionally biased region" description="Basic and acidic residues" evidence="1">
    <location>
        <begin position="432"/>
        <end position="441"/>
    </location>
</feature>
<name>A0A0D7B5F8_9AGAR</name>
<dbReference type="InterPro" id="IPR016197">
    <property type="entry name" value="Chromo-like_dom_sf"/>
</dbReference>
<feature type="region of interest" description="Disordered" evidence="1">
    <location>
        <begin position="304"/>
        <end position="605"/>
    </location>
</feature>
<dbReference type="PROSITE" id="PS50013">
    <property type="entry name" value="CHROMO_2"/>
    <property type="match status" value="1"/>
</dbReference>
<dbReference type="Proteomes" id="UP000054007">
    <property type="component" value="Unassembled WGS sequence"/>
</dbReference>
<dbReference type="EMBL" id="KN880577">
    <property type="protein sequence ID" value="KIY65788.1"/>
    <property type="molecule type" value="Genomic_DNA"/>
</dbReference>
<reference evidence="3 4" key="1">
    <citation type="journal article" date="2015" name="Fungal Genet. Biol.">
        <title>Evolution of novel wood decay mechanisms in Agaricales revealed by the genome sequences of Fistulina hepatica and Cylindrobasidium torrendii.</title>
        <authorList>
            <person name="Floudas D."/>
            <person name="Held B.W."/>
            <person name="Riley R."/>
            <person name="Nagy L.G."/>
            <person name="Koehler G."/>
            <person name="Ransdell A.S."/>
            <person name="Younus H."/>
            <person name="Chow J."/>
            <person name="Chiniquy J."/>
            <person name="Lipzen A."/>
            <person name="Tritt A."/>
            <person name="Sun H."/>
            <person name="Haridas S."/>
            <person name="LaButti K."/>
            <person name="Ohm R.A."/>
            <person name="Kues U."/>
            <person name="Blanchette R.A."/>
            <person name="Grigoriev I.V."/>
            <person name="Minto R.E."/>
            <person name="Hibbett D.S."/>
        </authorList>
    </citation>
    <scope>NUCLEOTIDE SEQUENCE [LARGE SCALE GENOMIC DNA]</scope>
    <source>
        <strain evidence="3 4">FP15055 ss-10</strain>
    </source>
</reference>
<feature type="compositionally biased region" description="Basic residues" evidence="1">
    <location>
        <begin position="324"/>
        <end position="343"/>
    </location>
</feature>
<dbReference type="OrthoDB" id="3176940at2759"/>
<feature type="compositionally biased region" description="Acidic residues" evidence="1">
    <location>
        <begin position="511"/>
        <end position="522"/>
    </location>
</feature>
<dbReference type="InterPro" id="IPR000953">
    <property type="entry name" value="Chromo/chromo_shadow_dom"/>
</dbReference>
<feature type="compositionally biased region" description="Basic and acidic residues" evidence="1">
    <location>
        <begin position="555"/>
        <end position="565"/>
    </location>
</feature>
<dbReference type="InterPro" id="IPR023780">
    <property type="entry name" value="Chromo_domain"/>
</dbReference>
<feature type="compositionally biased region" description="Acidic residues" evidence="1">
    <location>
        <begin position="579"/>
        <end position="604"/>
    </location>
</feature>
<sequence>MSNVKEEIEEPSLDGLVPAVTAPKKAVGKRSSKKRRRSPSKEPEDDPLAMYRNPKVKVKKDGFAGLNADTVLARLDAIGREFYPDVPPCSNDFDIYKQFSREYFASQFGGSIQATVSQPGEGFLERHPGVPLRSFMALHLDWNPHAPQLPGAPGLFFGGCTSGEKFTTMVRLNSGNWMYVGEYEMQPSAHLTLDEWRAQEHAVKISWCKGVLKYGWGWKTRAAIVLKKELGREATRAELDAAGRAGRSFDGEVTVEEVKYRYDQGDSRIGVCTMKCFDYDADIQRTVINEEKYAEHLVEKERKAAEKKNKAGKSNGKKTNGARSKTKKPSVKAKVKGQARGRKRPQDGSNEDENEDEDEDENFSVHSDSDGDARPKRVLLRSKSPQRPRRQNPARGARKSTQVQDVDVDEGIDEPGPSRRPRQVSIDIPFLYEERRARSAEDDNELPPEMPEPPVERRQGTQTPDDPANIEVARPPASQEGSTDEGGEYVVPAAVDELDIKPVVDENSTPDGDEDILPEENSTDWAVNMCDQEDSTDQPLRGDGIVTEESTTEGCDSKDWVKDINMEESAPDAMSNLTDLDEDEDVGESEGSDAQENEESAEEFTVERIVGERKLADGSVWYHVKWKDWPLDNKDWSWLSEETASQLEAMDLWESQKASRETQRRARKRRRLT</sequence>
<protein>
    <recommendedName>
        <fullName evidence="2">Chromo domain-containing protein</fullName>
    </recommendedName>
</protein>
<dbReference type="Pfam" id="PF20411">
    <property type="entry name" value="DUF6697"/>
    <property type="match status" value="1"/>
</dbReference>
<dbReference type="InterPro" id="IPR046520">
    <property type="entry name" value="DUF6697"/>
</dbReference>
<feature type="region of interest" description="Disordered" evidence="1">
    <location>
        <begin position="649"/>
        <end position="673"/>
    </location>
</feature>